<reference evidence="3" key="1">
    <citation type="submission" date="2016-12" db="EMBL/GenBank/DDBJ databases">
        <title>Complete Genome Sequence of Beggiatoa leptomitiformis D-401.</title>
        <authorList>
            <person name="Fomenkov A."/>
            <person name="Vincze T."/>
            <person name="Grabovich M."/>
            <person name="Anton B.P."/>
            <person name="Dubinina G."/>
            <person name="Orlova M."/>
            <person name="Belousova E."/>
            <person name="Roberts R.J."/>
        </authorList>
    </citation>
    <scope>NUCLEOTIDE SEQUENCE [LARGE SCALE GENOMIC DNA]</scope>
    <source>
        <strain evidence="3">D-401</strain>
    </source>
</reference>
<gene>
    <name evidence="2" type="ORF">BLE401_11080</name>
</gene>
<dbReference type="RefSeq" id="WP_145917108.1">
    <property type="nucleotide sequence ID" value="NZ_CP012373.2"/>
</dbReference>
<dbReference type="EMBL" id="CP018889">
    <property type="protein sequence ID" value="AUI69186.2"/>
    <property type="molecule type" value="Genomic_DNA"/>
</dbReference>
<dbReference type="AlphaFoldDB" id="A0A2N9YG55"/>
<evidence type="ECO:0000313" key="2">
    <source>
        <dbReference type="EMBL" id="AUI69186.2"/>
    </source>
</evidence>
<evidence type="ECO:0000256" key="1">
    <source>
        <dbReference type="SAM" id="SignalP"/>
    </source>
</evidence>
<name>A0A2N9YG55_9GAMM</name>
<dbReference type="OrthoDB" id="9765158at2"/>
<keyword evidence="1" id="KW-0732">Signal</keyword>
<feature type="signal peptide" evidence="1">
    <location>
        <begin position="1"/>
        <end position="19"/>
    </location>
</feature>
<keyword evidence="3" id="KW-1185">Reference proteome</keyword>
<protein>
    <submittedName>
        <fullName evidence="2">Uncharacterized protein</fullName>
    </submittedName>
</protein>
<sequence length="346" mass="38145">MKKLILSALLLLCSSTSYATILMLSPNIQLVPSPPDRYVVSAGEGLASVAARFVVNPNLAMQFWQQSIYLSDGQLPQVHTGDIVSLIKQEELFGLQIKQGRDVKLLPAERALIKENKPPVLPTEMIQQFLNRPRIVTDDELEKAGHILGNANKTLLASTGTKIYVRGLDEMDAEEGNEYAIIRLGDELRNPENDELLAHEAIYLGDAKLVQEGDPATLLITHSQREIQDDNLILPMSENSYNQDFVLSSPAELEDGKIISLVDGVSQIGQYQIVVINKGEDDGIEIGHILQVRHSGGFKEDKGESIKMPSEPAGTLMVFKVFERVSYAVVTNATLAIQLYDEVTIP</sequence>
<dbReference type="Proteomes" id="UP000234271">
    <property type="component" value="Chromosome"/>
</dbReference>
<feature type="chain" id="PRO_5024975972" evidence="1">
    <location>
        <begin position="20"/>
        <end position="346"/>
    </location>
</feature>
<dbReference type="InterPro" id="IPR052196">
    <property type="entry name" value="Bact_Kbp"/>
</dbReference>
<evidence type="ECO:0000313" key="3">
    <source>
        <dbReference type="Proteomes" id="UP000234271"/>
    </source>
</evidence>
<organism evidence="2 3">
    <name type="scientific">Beggiatoa leptomitoformis</name>
    <dbReference type="NCBI Taxonomy" id="288004"/>
    <lineage>
        <taxon>Bacteria</taxon>
        <taxon>Pseudomonadati</taxon>
        <taxon>Pseudomonadota</taxon>
        <taxon>Gammaproteobacteria</taxon>
        <taxon>Thiotrichales</taxon>
        <taxon>Thiotrichaceae</taxon>
        <taxon>Beggiatoa</taxon>
    </lineage>
</organism>
<dbReference type="InterPro" id="IPR038165">
    <property type="entry name" value="FlgT_C_sf"/>
</dbReference>
<dbReference type="PANTHER" id="PTHR34700:SF8">
    <property type="entry name" value="POTASSIUM BINDING PROTEIN KBP"/>
    <property type="match status" value="1"/>
</dbReference>
<dbReference type="Gene3D" id="2.40.10.410">
    <property type="entry name" value="FlgT, C-terminal domain"/>
    <property type="match status" value="1"/>
</dbReference>
<proteinExistence type="predicted"/>
<accession>A0A2N9YG55</accession>
<dbReference type="PANTHER" id="PTHR34700">
    <property type="entry name" value="POTASSIUM BINDING PROTEIN KBP"/>
    <property type="match status" value="1"/>
</dbReference>